<dbReference type="InterPro" id="IPR050582">
    <property type="entry name" value="HAD-like_SerB"/>
</dbReference>
<dbReference type="Gene3D" id="3.40.50.300">
    <property type="entry name" value="P-loop containing nucleotide triphosphate hydrolases"/>
    <property type="match status" value="1"/>
</dbReference>
<keyword evidence="3" id="KW-1185">Reference proteome</keyword>
<dbReference type="STRING" id="1215338.A0A059J5F5"/>
<dbReference type="Gene3D" id="3.40.50.1000">
    <property type="entry name" value="HAD superfamily/HAD-like"/>
    <property type="match status" value="1"/>
</dbReference>
<dbReference type="AlphaFoldDB" id="A0A059J5F5"/>
<name>A0A059J5F5_TRIIM</name>
<dbReference type="InterPro" id="IPR036412">
    <property type="entry name" value="HAD-like_sf"/>
</dbReference>
<dbReference type="Pfam" id="PF14681">
    <property type="entry name" value="UPRTase"/>
    <property type="match status" value="1"/>
</dbReference>
<sequence>MAQTSQRSAQEKPVVIGLYGVSGSGKTTLLNQLKRTLNDEHFLFYEGSQVIDEVTPGGLAQFKGWSRERQVTSRKAAIDSVRTACIQSKKAAIVSGHFSFFEEDDEKVGSPVITKDDLDTYTHILYLNVPAEVLFERRVRDSTRDRPFISTEDLHKWQEMEISQLRPLCLENGILFMCVALGPDLQSRVTNLLHEFWLNSNDSFNLERAKACLDIIIGDKPPLMMLVLDADKTLTEHDTGILFWENVVPSKVKGASLKDIFGSKLGYSYAGFCQAALLYEESGDDPEFDRICSEVAAGVSMYPEFVCLLHRVAEQEHVRAVVVTCGIKRVWEKVLEKEQLSGIVKIIGSGRIADGPVITGCVKGELVRYLQNKYHMKVWAFGDSQLDMEMLKRADRGIVVVGPEATRSKSMDAALVEAIECSGIRLKQVVLPPTTPMRLDSKRLPSLDITGADFMDFVPFPSPPSIQLIHATEKNAAKLLMTQMRNANVAGPHLCRAHMSVGKYLATEFLSDVIGVEEYSIPHVLGHQTSGHQLYHESQTLIVAVMRAGEPMARGVWESFPKASFLHVKSPEDVKPHHVQGKVTIILVDSVINSGKTVAEFLGHIQILHSTVRIVVVAGVVQAECISRRALTQKLRHGANVTVVALRVSQNKYTGRGSTDTGNRLFNTTCLP</sequence>
<dbReference type="EMBL" id="AOKY01000327">
    <property type="protein sequence ID" value="KDB22923.1"/>
    <property type="molecule type" value="Genomic_DNA"/>
</dbReference>
<dbReference type="Pfam" id="PF12710">
    <property type="entry name" value="HAD"/>
    <property type="match status" value="1"/>
</dbReference>
<dbReference type="GO" id="GO:0005737">
    <property type="term" value="C:cytoplasm"/>
    <property type="evidence" value="ECO:0007669"/>
    <property type="project" value="TreeGrafter"/>
</dbReference>
<dbReference type="Gene3D" id="3.40.50.2020">
    <property type="match status" value="1"/>
</dbReference>
<evidence type="ECO:0000259" key="1">
    <source>
        <dbReference type="Pfam" id="PF14681"/>
    </source>
</evidence>
<evidence type="ECO:0000313" key="3">
    <source>
        <dbReference type="Proteomes" id="UP000024533"/>
    </source>
</evidence>
<comment type="caution">
    <text evidence="2">The sequence shown here is derived from an EMBL/GenBank/DDBJ whole genome shotgun (WGS) entry which is preliminary data.</text>
</comment>
<evidence type="ECO:0000313" key="2">
    <source>
        <dbReference type="EMBL" id="KDB22923.1"/>
    </source>
</evidence>
<organism evidence="2 3">
    <name type="scientific">Trichophyton interdigitale (strain MR816)</name>
    <dbReference type="NCBI Taxonomy" id="1215338"/>
    <lineage>
        <taxon>Eukaryota</taxon>
        <taxon>Fungi</taxon>
        <taxon>Dikarya</taxon>
        <taxon>Ascomycota</taxon>
        <taxon>Pezizomycotina</taxon>
        <taxon>Eurotiomycetes</taxon>
        <taxon>Eurotiomycetidae</taxon>
        <taxon>Onygenales</taxon>
        <taxon>Arthrodermataceae</taxon>
        <taxon>Trichophyton</taxon>
    </lineage>
</organism>
<dbReference type="GO" id="GO:0006564">
    <property type="term" value="P:L-serine biosynthetic process"/>
    <property type="evidence" value="ECO:0007669"/>
    <property type="project" value="TreeGrafter"/>
</dbReference>
<dbReference type="Pfam" id="PF13207">
    <property type="entry name" value="AAA_17"/>
    <property type="match status" value="1"/>
</dbReference>
<dbReference type="GO" id="GO:0036424">
    <property type="term" value="F:L-phosphoserine phosphatase activity"/>
    <property type="evidence" value="ECO:0007669"/>
    <property type="project" value="TreeGrafter"/>
</dbReference>
<dbReference type="InterPro" id="IPR029057">
    <property type="entry name" value="PRTase-like"/>
</dbReference>
<dbReference type="SUPFAM" id="SSF53271">
    <property type="entry name" value="PRTase-like"/>
    <property type="match status" value="1"/>
</dbReference>
<dbReference type="PANTHER" id="PTHR43344:SF20">
    <property type="entry name" value="URACIL PHOSPHORIBOSYLTRANSFERASE"/>
    <property type="match status" value="1"/>
</dbReference>
<gene>
    <name evidence="2" type="ORF">H109_05171</name>
</gene>
<feature type="domain" description="Phosphoribosyltransferase" evidence="1">
    <location>
        <begin position="472"/>
        <end position="668"/>
    </location>
</feature>
<dbReference type="CDD" id="cd02019">
    <property type="entry name" value="NK"/>
    <property type="match status" value="1"/>
</dbReference>
<dbReference type="SUPFAM" id="SSF56784">
    <property type="entry name" value="HAD-like"/>
    <property type="match status" value="1"/>
</dbReference>
<dbReference type="PANTHER" id="PTHR43344">
    <property type="entry name" value="PHOSPHOSERINE PHOSPHATASE"/>
    <property type="match status" value="1"/>
</dbReference>
<dbReference type="OrthoDB" id="5416609at2759"/>
<dbReference type="OMA" id="GHFMFWP"/>
<dbReference type="GO" id="GO:0000287">
    <property type="term" value="F:magnesium ion binding"/>
    <property type="evidence" value="ECO:0007669"/>
    <property type="project" value="TreeGrafter"/>
</dbReference>
<dbReference type="CDD" id="cd06223">
    <property type="entry name" value="PRTases_typeI"/>
    <property type="match status" value="1"/>
</dbReference>
<dbReference type="SUPFAM" id="SSF52540">
    <property type="entry name" value="P-loop containing nucleoside triphosphate hydrolases"/>
    <property type="match status" value="1"/>
</dbReference>
<protein>
    <recommendedName>
        <fullName evidence="1">Phosphoribosyltransferase domain-containing protein</fullName>
    </recommendedName>
</protein>
<dbReference type="InterPro" id="IPR023214">
    <property type="entry name" value="HAD_sf"/>
</dbReference>
<dbReference type="HOGENOM" id="CLU_012235_1_0_1"/>
<dbReference type="Proteomes" id="UP000024533">
    <property type="component" value="Unassembled WGS sequence"/>
</dbReference>
<dbReference type="InterPro" id="IPR027417">
    <property type="entry name" value="P-loop_NTPase"/>
</dbReference>
<proteinExistence type="predicted"/>
<reference evidence="2 3" key="1">
    <citation type="submission" date="2014-02" db="EMBL/GenBank/DDBJ databases">
        <title>The Genome Sequence of Trichophyton interdigitale MR816.</title>
        <authorList>
            <consortium name="The Broad Institute Genomics Platform"/>
            <person name="Cuomo C.A."/>
            <person name="White T.C."/>
            <person name="Graser Y."/>
            <person name="Martinez-Rossi N."/>
            <person name="Heitman J."/>
            <person name="Young S.K."/>
            <person name="Zeng Q."/>
            <person name="Gargeya S."/>
            <person name="Abouelleil A."/>
            <person name="Alvarado L."/>
            <person name="Chapman S.B."/>
            <person name="Gainer-Dewar J."/>
            <person name="Goldberg J."/>
            <person name="Griggs A."/>
            <person name="Gujja S."/>
            <person name="Hansen M."/>
            <person name="Howarth C."/>
            <person name="Imamovic A."/>
            <person name="Larimer J."/>
            <person name="Martinez D."/>
            <person name="Murphy C."/>
            <person name="Pearson M.D."/>
            <person name="Persinoti G."/>
            <person name="Poon T."/>
            <person name="Priest M."/>
            <person name="Roberts A.D."/>
            <person name="Saif S."/>
            <person name="Shea T.D."/>
            <person name="Sykes S.N."/>
            <person name="Wortman J."/>
            <person name="Nusbaum C."/>
            <person name="Birren B."/>
        </authorList>
    </citation>
    <scope>NUCLEOTIDE SEQUENCE [LARGE SCALE GENOMIC DNA]</scope>
    <source>
        <strain evidence="2 3">MR816</strain>
    </source>
</reference>
<dbReference type="InterPro" id="IPR000836">
    <property type="entry name" value="PRTase_dom"/>
</dbReference>
<accession>A0A059J5F5</accession>